<dbReference type="AlphaFoldDB" id="A0A2S0KED2"/>
<reference evidence="1 2" key="1">
    <citation type="submission" date="2018-03" db="EMBL/GenBank/DDBJ databases">
        <title>Characteristics and genome of n-alkane degrading marine bacteria Gordonia iterans isolated from crude oil contaminated in Tae-an, South Korea.</title>
        <authorList>
            <person name="Lee S.-S."/>
            <person name="Kim H."/>
        </authorList>
    </citation>
    <scope>NUCLEOTIDE SEQUENCE [LARGE SCALE GENOMIC DNA]</scope>
    <source>
        <strain evidence="1 2">Co17</strain>
    </source>
</reference>
<dbReference type="InterPro" id="IPR036249">
    <property type="entry name" value="Thioredoxin-like_sf"/>
</dbReference>
<dbReference type="CDD" id="cd02980">
    <property type="entry name" value="TRX_Fd_family"/>
    <property type="match status" value="1"/>
</dbReference>
<evidence type="ECO:0000313" key="2">
    <source>
        <dbReference type="Proteomes" id="UP000239814"/>
    </source>
</evidence>
<dbReference type="RefSeq" id="WP_105941722.1">
    <property type="nucleotide sequence ID" value="NZ_CP027433.1"/>
</dbReference>
<dbReference type="Gene3D" id="3.40.30.10">
    <property type="entry name" value="Glutaredoxin"/>
    <property type="match status" value="1"/>
</dbReference>
<dbReference type="Pfam" id="PF01257">
    <property type="entry name" value="2Fe-2S_thioredx"/>
    <property type="match status" value="1"/>
</dbReference>
<proteinExistence type="predicted"/>
<dbReference type="OrthoDB" id="9800597at2"/>
<accession>A0A2S0KED2</accession>
<dbReference type="SUPFAM" id="SSF52833">
    <property type="entry name" value="Thioredoxin-like"/>
    <property type="match status" value="1"/>
</dbReference>
<dbReference type="Proteomes" id="UP000239814">
    <property type="component" value="Chromosome"/>
</dbReference>
<sequence>MTADWVIVTAPTDRGDAPSRVLTGAIRRLRDSRPEVEFRVAVLGGSETTITEALDDAAAAGAQSVLLVSGQTLGDAKQDSWIARIVGHWLRTRPAGASTPEVRVAPLLTEHDGFADLLEHAIEHGGKPARTTTAPIVSPAWEQVPAFTRHVLVCRGPRCSVEGARETAAALSRALDERGLDDDDVLTTVTGCLFPCALAPVVAVYPDGAWYRRVRPEQVDRLVDEHLIDGRPVPEWIARDLRAAGLAAAPSPE</sequence>
<dbReference type="Gene3D" id="3.40.50.1400">
    <property type="match status" value="1"/>
</dbReference>
<name>A0A2S0KED2_9ACTN</name>
<evidence type="ECO:0000313" key="1">
    <source>
        <dbReference type="EMBL" id="AVL99990.1"/>
    </source>
</evidence>
<organism evidence="1 2">
    <name type="scientific">Gordonia iterans</name>
    <dbReference type="NCBI Taxonomy" id="1004901"/>
    <lineage>
        <taxon>Bacteria</taxon>
        <taxon>Bacillati</taxon>
        <taxon>Actinomycetota</taxon>
        <taxon>Actinomycetes</taxon>
        <taxon>Mycobacteriales</taxon>
        <taxon>Gordoniaceae</taxon>
        <taxon>Gordonia</taxon>
    </lineage>
</organism>
<keyword evidence="2" id="KW-1185">Reference proteome</keyword>
<dbReference type="KEGG" id="git:C6V83_06625"/>
<dbReference type="EMBL" id="CP027433">
    <property type="protein sequence ID" value="AVL99990.1"/>
    <property type="molecule type" value="Genomic_DNA"/>
</dbReference>
<gene>
    <name evidence="1" type="ORF">C6V83_06625</name>
</gene>
<protein>
    <submittedName>
        <fullName evidence="1">Ferredoxin</fullName>
    </submittedName>
</protein>